<dbReference type="AlphaFoldDB" id="A0A554MYG5"/>
<sequence>MRTREPAADGRGVSEVLSFVLVFSLIAATVALVYVSGIGGLESTRSSERVTNAERAFDVLQDNIADIHREGAPSRATEVKLSDAQMTYGESTRITVQVENLNETNASVSNVSSVSIDPIVYAAESGPELVYSNGAVFRQDRSGTVLNTPPGFLFTDDGGERTAIVPTVQTRNRGVGGVGSQGTILVRTLLASQEVEIAEDNPSALTSPDANPDGSGDAEYNVTITIETAGQRQGVWLDYLNGEIPDSQDIRSGAGACEPIGDTTVECSIAVENVYSSLTRIDVTYD</sequence>
<keyword evidence="1" id="KW-0812">Transmembrane</keyword>
<keyword evidence="1" id="KW-0472">Membrane</keyword>
<proteinExistence type="predicted"/>
<dbReference type="InParanoid" id="A0A554MYG5"/>
<keyword evidence="1" id="KW-1133">Transmembrane helix</keyword>
<dbReference type="Pfam" id="PF23960">
    <property type="entry name" value="DUF7289"/>
    <property type="match status" value="1"/>
</dbReference>
<comment type="caution">
    <text evidence="2">The sequence shown here is derived from an EMBL/GenBank/DDBJ whole genome shotgun (WGS) entry which is preliminary data.</text>
</comment>
<gene>
    <name evidence="2" type="ORF">DP107_14300</name>
</gene>
<organism evidence="2 3">
    <name type="scientific">Haloglomus irregulare</name>
    <dbReference type="NCBI Taxonomy" id="2234134"/>
    <lineage>
        <taxon>Archaea</taxon>
        <taxon>Methanobacteriati</taxon>
        <taxon>Methanobacteriota</taxon>
        <taxon>Stenosarchaea group</taxon>
        <taxon>Halobacteria</taxon>
        <taxon>Halobacteriales</taxon>
        <taxon>Natronomonadaceae</taxon>
        <taxon>Haloglomus</taxon>
    </lineage>
</organism>
<accession>A0A554MYG5</accession>
<name>A0A554MYG5_9EURY</name>
<dbReference type="EMBL" id="QMDX01000010">
    <property type="protein sequence ID" value="TSD09820.1"/>
    <property type="molecule type" value="Genomic_DNA"/>
</dbReference>
<evidence type="ECO:0000256" key="1">
    <source>
        <dbReference type="SAM" id="Phobius"/>
    </source>
</evidence>
<evidence type="ECO:0000313" key="3">
    <source>
        <dbReference type="Proteomes" id="UP000319894"/>
    </source>
</evidence>
<reference evidence="2 3" key="1">
    <citation type="submission" date="2018-06" db="EMBL/GenBank/DDBJ databases">
        <title>Natronomonas sp. F16-60 a new haloarchaeon isolated from a solar saltern of Isla Cristina, Huelva, Spain.</title>
        <authorList>
            <person name="Duran-Viseras A."/>
            <person name="Sanchez-Porro C."/>
            <person name="Ventosa A."/>
        </authorList>
    </citation>
    <scope>NUCLEOTIDE SEQUENCE [LARGE SCALE GENOMIC DNA]</scope>
    <source>
        <strain evidence="2 3">F16-60</strain>
    </source>
</reference>
<evidence type="ECO:0000313" key="2">
    <source>
        <dbReference type="EMBL" id="TSD09820.1"/>
    </source>
</evidence>
<dbReference type="Proteomes" id="UP000319894">
    <property type="component" value="Unassembled WGS sequence"/>
</dbReference>
<keyword evidence="3" id="KW-1185">Reference proteome</keyword>
<protein>
    <submittedName>
        <fullName evidence="2">Uncharacterized protein</fullName>
    </submittedName>
</protein>
<dbReference type="InterPro" id="IPR055713">
    <property type="entry name" value="DUF7289"/>
</dbReference>
<feature type="transmembrane region" description="Helical" evidence="1">
    <location>
        <begin position="12"/>
        <end position="35"/>
    </location>
</feature>